<comment type="caution">
    <text evidence="2">The sequence shown here is derived from an EMBL/GenBank/DDBJ whole genome shotgun (WGS) entry which is preliminary data.</text>
</comment>
<dbReference type="Proteomes" id="UP001162131">
    <property type="component" value="Unassembled WGS sequence"/>
</dbReference>
<proteinExistence type="predicted"/>
<gene>
    <name evidence="2" type="ORF">BSTOLATCC_MIC65098</name>
</gene>
<feature type="compositionally biased region" description="Pro residues" evidence="1">
    <location>
        <begin position="269"/>
        <end position="281"/>
    </location>
</feature>
<protein>
    <submittedName>
        <fullName evidence="2">Uncharacterized protein</fullName>
    </submittedName>
</protein>
<evidence type="ECO:0000313" key="3">
    <source>
        <dbReference type="Proteomes" id="UP001162131"/>
    </source>
</evidence>
<feature type="region of interest" description="Disordered" evidence="1">
    <location>
        <begin position="262"/>
        <end position="284"/>
    </location>
</feature>
<name>A0AAU9KNT5_9CILI</name>
<sequence length="385" mass="44107">MSRYIVDILSSAANLEDIPRCSNIILLVPDTFRPSREIESQFTSCQNIDQALTGGSLYIKISSEFERGLIIGLILGRWPDAKLLTSRQGVYQKLSQRINLQKYRESSSENCHTESCGSTEASSVYANSPREERKINFPPQKPVVAPQLTAQDRYLDNLYYEVLNKFYDKFLIEVEIRAPKKKSVQAQLKNFAEGAIISVKKKAVPGITDTLPGSLELSMMVYDDLVSHKVIEESGLNVFYNDLLINEYFGREKSREFKPMYKEARNQRPPSPPPPPSPPSKPVFDKQSAVDAAFKLMWRLIWTDIYEGNPEDIGDLVIIIDKRFDKYQAEEPEMFPNCIKDDIIKRAIKLLFKNETISLLSNSQKNPEFISENYKTNRKEKILTQ</sequence>
<accession>A0AAU9KNT5</accession>
<evidence type="ECO:0000313" key="2">
    <source>
        <dbReference type="EMBL" id="CAG9335776.1"/>
    </source>
</evidence>
<evidence type="ECO:0000256" key="1">
    <source>
        <dbReference type="SAM" id="MobiDB-lite"/>
    </source>
</evidence>
<keyword evidence="3" id="KW-1185">Reference proteome</keyword>
<dbReference type="AlphaFoldDB" id="A0AAU9KNT5"/>
<dbReference type="EMBL" id="CAJZBQ010000063">
    <property type="protein sequence ID" value="CAG9335776.1"/>
    <property type="molecule type" value="Genomic_DNA"/>
</dbReference>
<reference evidence="2" key="1">
    <citation type="submission" date="2021-09" db="EMBL/GenBank/DDBJ databases">
        <authorList>
            <consortium name="AG Swart"/>
            <person name="Singh M."/>
            <person name="Singh A."/>
            <person name="Seah K."/>
            <person name="Emmerich C."/>
        </authorList>
    </citation>
    <scope>NUCLEOTIDE SEQUENCE</scope>
    <source>
        <strain evidence="2">ATCC30299</strain>
    </source>
</reference>
<organism evidence="2 3">
    <name type="scientific">Blepharisma stoltei</name>
    <dbReference type="NCBI Taxonomy" id="1481888"/>
    <lineage>
        <taxon>Eukaryota</taxon>
        <taxon>Sar</taxon>
        <taxon>Alveolata</taxon>
        <taxon>Ciliophora</taxon>
        <taxon>Postciliodesmatophora</taxon>
        <taxon>Heterotrichea</taxon>
        <taxon>Heterotrichida</taxon>
        <taxon>Blepharismidae</taxon>
        <taxon>Blepharisma</taxon>
    </lineage>
</organism>